<feature type="compositionally biased region" description="Basic and acidic residues" evidence="1">
    <location>
        <begin position="225"/>
        <end position="236"/>
    </location>
</feature>
<feature type="region of interest" description="Disordered" evidence="1">
    <location>
        <begin position="576"/>
        <end position="598"/>
    </location>
</feature>
<feature type="compositionally biased region" description="Polar residues" evidence="1">
    <location>
        <begin position="281"/>
        <end position="291"/>
    </location>
</feature>
<accession>A0A9N9KTK9</accession>
<keyword evidence="3" id="KW-1185">Reference proteome</keyword>
<feature type="region of interest" description="Disordered" evidence="1">
    <location>
        <begin position="205"/>
        <end position="237"/>
    </location>
</feature>
<comment type="caution">
    <text evidence="2">The sequence shown here is derived from an EMBL/GenBank/DDBJ whole genome shotgun (WGS) entry which is preliminary data.</text>
</comment>
<dbReference type="OrthoDB" id="5332316at2759"/>
<evidence type="ECO:0000256" key="1">
    <source>
        <dbReference type="SAM" id="MobiDB-lite"/>
    </source>
</evidence>
<name>A0A9N9KTK9_9HELO</name>
<protein>
    <submittedName>
        <fullName evidence="2">Uncharacterized protein</fullName>
    </submittedName>
</protein>
<evidence type="ECO:0000313" key="3">
    <source>
        <dbReference type="Proteomes" id="UP000696280"/>
    </source>
</evidence>
<evidence type="ECO:0000313" key="2">
    <source>
        <dbReference type="EMBL" id="CAG8951767.1"/>
    </source>
</evidence>
<sequence length="645" mass="73116">MLTQSLPPLFLLPAWSAQQLRLLAIRQQLRASASASYQSRDAFPTCSHQRRNIHHEAEAVHVTRGTKQTEQAHGNHAKLEGEGLSPHGGADSSEANSSYIAKYGFHPRYRWSGVRRMIGRPGHQRIPRGAPFPPSVKIKEEKIQAHLSDYDLRLLKAIKRLSDAQIMRILREDSRRPDVQFLEDYALSGTEIASPNLEDKLRKFGRNPVEPDKTKLSQPAMEPIPIEKEDSERDFESDSESAWPVFTPIQESIATLPDSTQHTLTVDSGVPEVDVETMNPRLTTPTESQNPAPEWKTSFKPGRQKTEGLFDEMFPEENNPQTHEPSPESQPVKFPVFDSIDEFEEKTARNEDEERSVDETRLHKVAGTRTSQRDVAHQSVLILNCALHSLEESDFFRLSPKGEHIEGWTSGIIKVIPGRDNKTLEPLDYYFILFTNEYTARAYLDNMFRLKRLAETSTRHQMSLGAIALPPGFLKDGEDVQTIVKNFSLAPSHTKLSMRLLDKPYKPGMLRLLSDGGPAAIASSKSKAENMVLFYTDHGRVSSFDIMEAIYDDGRKRNLLWKLVVGSGEREIITLQEDGASESDNHESANAARQPKRHVISFTDKHEARRFVREWHRRPFPASRMAKMSVNINEPAPIINAEILW</sequence>
<dbReference type="AlphaFoldDB" id="A0A9N9KTK9"/>
<feature type="region of interest" description="Disordered" evidence="1">
    <location>
        <begin position="281"/>
        <end position="301"/>
    </location>
</feature>
<gene>
    <name evidence="2" type="ORF">HYFRA_00005569</name>
</gene>
<proteinExistence type="predicted"/>
<organism evidence="2 3">
    <name type="scientific">Hymenoscyphus fraxineus</name>
    <dbReference type="NCBI Taxonomy" id="746836"/>
    <lineage>
        <taxon>Eukaryota</taxon>
        <taxon>Fungi</taxon>
        <taxon>Dikarya</taxon>
        <taxon>Ascomycota</taxon>
        <taxon>Pezizomycotina</taxon>
        <taxon>Leotiomycetes</taxon>
        <taxon>Helotiales</taxon>
        <taxon>Helotiaceae</taxon>
        <taxon>Hymenoscyphus</taxon>
    </lineage>
</organism>
<dbReference type="Proteomes" id="UP000696280">
    <property type="component" value="Unassembled WGS sequence"/>
</dbReference>
<feature type="region of interest" description="Disordered" evidence="1">
    <location>
        <begin position="62"/>
        <end position="95"/>
    </location>
</feature>
<reference evidence="2" key="1">
    <citation type="submission" date="2021-07" db="EMBL/GenBank/DDBJ databases">
        <authorList>
            <person name="Durling M."/>
        </authorList>
    </citation>
    <scope>NUCLEOTIDE SEQUENCE</scope>
</reference>
<dbReference type="EMBL" id="CAJVRL010000044">
    <property type="protein sequence ID" value="CAG8951767.1"/>
    <property type="molecule type" value="Genomic_DNA"/>
</dbReference>